<keyword evidence="1" id="KW-0472">Membrane</keyword>
<evidence type="ECO:0000313" key="3">
    <source>
        <dbReference type="Proteomes" id="UP001596548"/>
    </source>
</evidence>
<gene>
    <name evidence="2" type="ORF">ACFQS1_38290</name>
</gene>
<accession>A0ABW2I4M4</accession>
<dbReference type="RefSeq" id="WP_378977557.1">
    <property type="nucleotide sequence ID" value="NZ_JBHTBJ010000062.1"/>
</dbReference>
<keyword evidence="3" id="KW-1185">Reference proteome</keyword>
<sequence>MTPALARRPGEPHAESDAWRDGSFVVVGRNERLGGIAFIALGFAVAGFGGITLVDQRLKQWLRQRWTAITTDPEPHQADDAE</sequence>
<dbReference type="EMBL" id="JBHTBJ010000062">
    <property type="protein sequence ID" value="MFC7279842.1"/>
    <property type="molecule type" value="Genomic_DNA"/>
</dbReference>
<protein>
    <submittedName>
        <fullName evidence="2">Uncharacterized protein</fullName>
    </submittedName>
</protein>
<comment type="caution">
    <text evidence="2">The sequence shown here is derived from an EMBL/GenBank/DDBJ whole genome shotgun (WGS) entry which is preliminary data.</text>
</comment>
<name>A0ABW2I4M4_9ACTN</name>
<proteinExistence type="predicted"/>
<dbReference type="Proteomes" id="UP001596548">
    <property type="component" value="Unassembled WGS sequence"/>
</dbReference>
<keyword evidence="1" id="KW-0812">Transmembrane</keyword>
<organism evidence="2 3">
    <name type="scientific">Paractinoplanes rhizophilus</name>
    <dbReference type="NCBI Taxonomy" id="1416877"/>
    <lineage>
        <taxon>Bacteria</taxon>
        <taxon>Bacillati</taxon>
        <taxon>Actinomycetota</taxon>
        <taxon>Actinomycetes</taxon>
        <taxon>Micromonosporales</taxon>
        <taxon>Micromonosporaceae</taxon>
        <taxon>Paractinoplanes</taxon>
    </lineage>
</organism>
<keyword evidence="1" id="KW-1133">Transmembrane helix</keyword>
<evidence type="ECO:0000256" key="1">
    <source>
        <dbReference type="SAM" id="Phobius"/>
    </source>
</evidence>
<reference evidence="3" key="1">
    <citation type="journal article" date="2019" name="Int. J. Syst. Evol. Microbiol.">
        <title>The Global Catalogue of Microorganisms (GCM) 10K type strain sequencing project: providing services to taxonomists for standard genome sequencing and annotation.</title>
        <authorList>
            <consortium name="The Broad Institute Genomics Platform"/>
            <consortium name="The Broad Institute Genome Sequencing Center for Infectious Disease"/>
            <person name="Wu L."/>
            <person name="Ma J."/>
        </authorList>
    </citation>
    <scope>NUCLEOTIDE SEQUENCE [LARGE SCALE GENOMIC DNA]</scope>
    <source>
        <strain evidence="3">XZYJT-10</strain>
    </source>
</reference>
<feature type="transmembrane region" description="Helical" evidence="1">
    <location>
        <begin position="33"/>
        <end position="54"/>
    </location>
</feature>
<evidence type="ECO:0000313" key="2">
    <source>
        <dbReference type="EMBL" id="MFC7279842.1"/>
    </source>
</evidence>